<dbReference type="Proteomes" id="UP001484199">
    <property type="component" value="Chromosome"/>
</dbReference>
<evidence type="ECO:0000256" key="1">
    <source>
        <dbReference type="ARBA" id="ARBA00008777"/>
    </source>
</evidence>
<reference evidence="6" key="1">
    <citation type="submission" date="2024-03" db="EMBL/GenBank/DDBJ databases">
        <title>The Complete Genome of 'Candidatus Phytoplasma fraxini' AshY1 from the Ash Yellows Group.</title>
        <authorList>
            <person name="Boehm J.W."/>
            <person name="Huettel B."/>
            <person name="Schneider B."/>
            <person name="Kube M."/>
        </authorList>
    </citation>
    <scope>NUCLEOTIDE SEQUENCE [LARGE SCALE GENOMIC DNA]</scope>
    <source>
        <strain evidence="6">AshY1</strain>
    </source>
</reference>
<evidence type="ECO:0000313" key="6">
    <source>
        <dbReference type="EMBL" id="WYY26213.1"/>
    </source>
</evidence>
<comment type="similarity">
    <text evidence="1 4 5">Belongs to the bacterial ribosomal protein bL17 family.</text>
</comment>
<dbReference type="GO" id="GO:0005840">
    <property type="term" value="C:ribosome"/>
    <property type="evidence" value="ECO:0007669"/>
    <property type="project" value="UniProtKB-KW"/>
</dbReference>
<dbReference type="InterPro" id="IPR047859">
    <property type="entry name" value="Ribosomal_bL17_CS"/>
</dbReference>
<dbReference type="NCBIfam" id="TIGR00059">
    <property type="entry name" value="L17"/>
    <property type="match status" value="1"/>
</dbReference>
<evidence type="ECO:0000256" key="2">
    <source>
        <dbReference type="ARBA" id="ARBA00022980"/>
    </source>
</evidence>
<sequence length="118" mass="13520">MAYSKLRCDTSHRKSLLKNLVASLIMHERLVTTESKAKEIKKVIDKVITLSKKNTLDSKRLVSTLLFNKKIDSDKTVLKKLFQEITPKYQDRNSGYTKVVKSVYRRGDAASMAIILFV</sequence>
<evidence type="ECO:0000256" key="4">
    <source>
        <dbReference type="HAMAP-Rule" id="MF_01368"/>
    </source>
</evidence>
<evidence type="ECO:0000256" key="5">
    <source>
        <dbReference type="RuleBase" id="RU000660"/>
    </source>
</evidence>
<dbReference type="HAMAP" id="MF_01368">
    <property type="entry name" value="Ribosomal_bL17"/>
    <property type="match status" value="1"/>
</dbReference>
<dbReference type="EMBL" id="CP146843">
    <property type="protein sequence ID" value="WYY26213.1"/>
    <property type="molecule type" value="Genomic_DNA"/>
</dbReference>
<dbReference type="PROSITE" id="PS01167">
    <property type="entry name" value="RIBOSOMAL_L17"/>
    <property type="match status" value="1"/>
</dbReference>
<comment type="subunit">
    <text evidence="4">Part of the 50S ribosomal subunit. Contacts protein L32.</text>
</comment>
<proteinExistence type="inferred from homology"/>
<dbReference type="PANTHER" id="PTHR14413">
    <property type="entry name" value="RIBOSOMAL PROTEIN L17"/>
    <property type="match status" value="1"/>
</dbReference>
<organism evidence="6 7">
    <name type="scientific">Ash yellows phytoplasma</name>
    <dbReference type="NCBI Taxonomy" id="35780"/>
    <lineage>
        <taxon>Bacteria</taxon>
        <taxon>Bacillati</taxon>
        <taxon>Mycoplasmatota</taxon>
        <taxon>Mollicutes</taxon>
        <taxon>Acholeplasmatales</taxon>
        <taxon>Acholeplasmataceae</taxon>
        <taxon>Candidatus Phytoplasma</taxon>
        <taxon>16SrVII (Ash yellows group)</taxon>
    </lineage>
</organism>
<dbReference type="InterPro" id="IPR036373">
    <property type="entry name" value="Ribosomal_bL17_sf"/>
</dbReference>
<dbReference type="PANTHER" id="PTHR14413:SF16">
    <property type="entry name" value="LARGE RIBOSOMAL SUBUNIT PROTEIN BL17M"/>
    <property type="match status" value="1"/>
</dbReference>
<keyword evidence="7" id="KW-1185">Reference proteome</keyword>
<evidence type="ECO:0000256" key="3">
    <source>
        <dbReference type="ARBA" id="ARBA00023274"/>
    </source>
</evidence>
<dbReference type="RefSeq" id="WP_341266621.1">
    <property type="nucleotide sequence ID" value="NZ_CP146843.1"/>
</dbReference>
<name>A0ABZ2U817_ASHYP</name>
<keyword evidence="2 4" id="KW-0689">Ribosomal protein</keyword>
<evidence type="ECO:0000313" key="7">
    <source>
        <dbReference type="Proteomes" id="UP001484199"/>
    </source>
</evidence>
<dbReference type="Pfam" id="PF01196">
    <property type="entry name" value="Ribosomal_L17"/>
    <property type="match status" value="1"/>
</dbReference>
<dbReference type="SUPFAM" id="SSF64263">
    <property type="entry name" value="Prokaryotic ribosomal protein L17"/>
    <property type="match status" value="1"/>
</dbReference>
<accession>A0ABZ2U817</accession>
<dbReference type="Gene3D" id="3.90.1030.10">
    <property type="entry name" value="Ribosomal protein L17"/>
    <property type="match status" value="1"/>
</dbReference>
<gene>
    <name evidence="4" type="primary">rplQ</name>
    <name evidence="6" type="ORF">AshY1_00570</name>
</gene>
<protein>
    <recommendedName>
        <fullName evidence="4">Large ribosomal subunit protein bL17</fullName>
    </recommendedName>
</protein>
<keyword evidence="3 4" id="KW-0687">Ribonucleoprotein</keyword>
<dbReference type="InterPro" id="IPR000456">
    <property type="entry name" value="Ribosomal_bL17"/>
</dbReference>